<evidence type="ECO:0000313" key="2">
    <source>
        <dbReference type="Proteomes" id="UP001054902"/>
    </source>
</evidence>
<reference evidence="1 2" key="1">
    <citation type="journal article" date="2021" name="Sci. Rep.">
        <title>The genome of the diatom Chaetoceros tenuissimus carries an ancient integrated fragment of an extant virus.</title>
        <authorList>
            <person name="Hongo Y."/>
            <person name="Kimura K."/>
            <person name="Takaki Y."/>
            <person name="Yoshida Y."/>
            <person name="Baba S."/>
            <person name="Kobayashi G."/>
            <person name="Nagasaki K."/>
            <person name="Hano T."/>
            <person name="Tomaru Y."/>
        </authorList>
    </citation>
    <scope>NUCLEOTIDE SEQUENCE [LARGE SCALE GENOMIC DNA]</scope>
    <source>
        <strain evidence="1 2">NIES-3715</strain>
    </source>
</reference>
<sequence length="187" mass="21262">MSKNGTAKNSHTFNAAFRQEFFPLAPIYESVYTFPTSELACTRTTSKIASPKAKTNRTAKLPYEEMKVTSNGSATSLLQEKQSSGKKKALDKQLLVEHANFFQRLSEKQNRETKAALEIQRYLRGFVVRQTLNPKQFERQSKKISKDEIWAVLLHATSRIGFEITEDLFHGLKTPVQLMNLDSNGDM</sequence>
<name>A0AAD3CGD8_9STRA</name>
<dbReference type="CDD" id="cd23767">
    <property type="entry name" value="IQCD"/>
    <property type="match status" value="1"/>
</dbReference>
<keyword evidence="2" id="KW-1185">Reference proteome</keyword>
<protein>
    <submittedName>
        <fullName evidence="1">Uncharacterized protein</fullName>
    </submittedName>
</protein>
<dbReference type="EMBL" id="BLLK01000020">
    <property type="protein sequence ID" value="GFH45341.1"/>
    <property type="molecule type" value="Genomic_DNA"/>
</dbReference>
<comment type="caution">
    <text evidence="1">The sequence shown here is derived from an EMBL/GenBank/DDBJ whole genome shotgun (WGS) entry which is preliminary data.</text>
</comment>
<dbReference type="PROSITE" id="PS50096">
    <property type="entry name" value="IQ"/>
    <property type="match status" value="1"/>
</dbReference>
<organism evidence="1 2">
    <name type="scientific">Chaetoceros tenuissimus</name>
    <dbReference type="NCBI Taxonomy" id="426638"/>
    <lineage>
        <taxon>Eukaryota</taxon>
        <taxon>Sar</taxon>
        <taxon>Stramenopiles</taxon>
        <taxon>Ochrophyta</taxon>
        <taxon>Bacillariophyta</taxon>
        <taxon>Coscinodiscophyceae</taxon>
        <taxon>Chaetocerotophycidae</taxon>
        <taxon>Chaetocerotales</taxon>
        <taxon>Chaetocerotaceae</taxon>
        <taxon>Chaetoceros</taxon>
    </lineage>
</organism>
<gene>
    <name evidence="1" type="ORF">CTEN210_01815</name>
</gene>
<evidence type="ECO:0000313" key="1">
    <source>
        <dbReference type="EMBL" id="GFH45341.1"/>
    </source>
</evidence>
<accession>A0AAD3CGD8</accession>
<dbReference type="Proteomes" id="UP001054902">
    <property type="component" value="Unassembled WGS sequence"/>
</dbReference>
<proteinExistence type="predicted"/>
<dbReference type="AlphaFoldDB" id="A0AAD3CGD8"/>